<evidence type="ECO:0000313" key="1">
    <source>
        <dbReference type="EMBL" id="AAF42118.1"/>
    </source>
</evidence>
<evidence type="ECO:0000313" key="2">
    <source>
        <dbReference type="Proteomes" id="UP000000425"/>
    </source>
</evidence>
<sequence>MRNKKLRFLIFKSIYPQFLTLIKIKWVLIFKMKT</sequence>
<protein>
    <submittedName>
        <fullName evidence="1">Uncharacterized protein</fullName>
    </submittedName>
</protein>
<name>Q9JY24_NEIMB</name>
<dbReference type="KEGG" id="nme:NMB1778"/>
<dbReference type="InParanoid" id="Q9JY24"/>
<dbReference type="Proteomes" id="UP000000425">
    <property type="component" value="Chromosome"/>
</dbReference>
<keyword evidence="2" id="KW-1185">Reference proteome</keyword>
<reference evidence="1 2" key="1">
    <citation type="journal article" date="2000" name="Science">
        <title>Complete genome sequence of Neisseria meningitidis serogroup B strain MC58.</title>
        <authorList>
            <person name="Tettelin H."/>
            <person name="Saunders N.J."/>
            <person name="Heidelberg J."/>
            <person name="Jeffries A.C."/>
            <person name="Nelson K.E."/>
            <person name="Eisen J.A."/>
            <person name="Ketchum K.A."/>
            <person name="Hood D.W."/>
            <person name="Peden J.F."/>
            <person name="Dodson R.J."/>
            <person name="Nelson W.C."/>
            <person name="Gwinn M.L."/>
            <person name="DeBoy R."/>
            <person name="Peterson J.D."/>
            <person name="Hickey E.K."/>
            <person name="Haft D.H."/>
            <person name="Salzberg S.L."/>
            <person name="White O."/>
            <person name="Fleischmann R.D."/>
            <person name="Dougherty B.A."/>
            <person name="Mason T."/>
            <person name="Ciecko A."/>
            <person name="Parksey D.S."/>
            <person name="Blair E."/>
            <person name="Cittone H."/>
            <person name="Clark E.B."/>
            <person name="Cotton M.D."/>
            <person name="Utterback T.R."/>
            <person name="Khouri H."/>
            <person name="Qin H."/>
            <person name="Vamathevan J."/>
            <person name="Gill J."/>
            <person name="Scarlato V."/>
            <person name="Masignani V."/>
            <person name="Pizza M."/>
            <person name="Grandi G."/>
            <person name="Sun L."/>
            <person name="Smith H.O."/>
            <person name="Fraser C.M."/>
            <person name="Moxon E.R."/>
            <person name="Rappuoli R."/>
            <person name="Venter J.C."/>
        </authorList>
    </citation>
    <scope>NUCLEOTIDE SEQUENCE [LARGE SCALE GENOMIC DNA]</scope>
    <source>
        <strain evidence="2">ATCC BAA-335 / MC58</strain>
    </source>
</reference>
<dbReference type="EMBL" id="AE002098">
    <property type="protein sequence ID" value="AAF42118.1"/>
    <property type="molecule type" value="Genomic_DNA"/>
</dbReference>
<dbReference type="HOGENOM" id="CLU_3374791_0_0_4"/>
<dbReference type="AlphaFoldDB" id="Q9JY24"/>
<organism evidence="1 2">
    <name type="scientific">Neisseria meningitidis serogroup B (strain ATCC BAA-335 / MC58)</name>
    <dbReference type="NCBI Taxonomy" id="122586"/>
    <lineage>
        <taxon>Bacteria</taxon>
        <taxon>Pseudomonadati</taxon>
        <taxon>Pseudomonadota</taxon>
        <taxon>Betaproteobacteria</taxon>
        <taxon>Neisseriales</taxon>
        <taxon>Neisseriaceae</taxon>
        <taxon>Neisseria</taxon>
    </lineage>
</organism>
<proteinExistence type="predicted"/>
<dbReference type="PaxDb" id="122586-NMB1778"/>
<gene>
    <name evidence="1" type="ordered locus">NMB1778</name>
</gene>
<dbReference type="PIR" id="F81044">
    <property type="entry name" value="F81044"/>
</dbReference>
<accession>Q9JY24</accession>